<evidence type="ECO:0000256" key="3">
    <source>
        <dbReference type="ARBA" id="ARBA00022723"/>
    </source>
</evidence>
<evidence type="ECO:0000313" key="8">
    <source>
        <dbReference type="EMBL" id="UUY03877.1"/>
    </source>
</evidence>
<comment type="similarity">
    <text evidence="6">Belongs to the PINc/VapC protein family.</text>
</comment>
<dbReference type="PANTHER" id="PTHR35901">
    <property type="entry name" value="RIBONUCLEASE VAPC3"/>
    <property type="match status" value="1"/>
</dbReference>
<dbReference type="PANTHER" id="PTHR35901:SF1">
    <property type="entry name" value="EXONUCLEASE VAPC9"/>
    <property type="match status" value="1"/>
</dbReference>
<feature type="domain" description="PIN" evidence="7">
    <location>
        <begin position="4"/>
        <end position="122"/>
    </location>
</feature>
<keyword evidence="6" id="KW-0800">Toxin</keyword>
<organism evidence="8 9">
    <name type="scientific">Svornostia abyssi</name>
    <dbReference type="NCBI Taxonomy" id="2898438"/>
    <lineage>
        <taxon>Bacteria</taxon>
        <taxon>Bacillati</taxon>
        <taxon>Actinomycetota</taxon>
        <taxon>Thermoleophilia</taxon>
        <taxon>Solirubrobacterales</taxon>
        <taxon>Baekduiaceae</taxon>
        <taxon>Svornostia</taxon>
    </lineage>
</organism>
<evidence type="ECO:0000256" key="2">
    <source>
        <dbReference type="ARBA" id="ARBA00022722"/>
    </source>
</evidence>
<keyword evidence="4 6" id="KW-0378">Hydrolase</keyword>
<dbReference type="SUPFAM" id="SSF88723">
    <property type="entry name" value="PIN domain-like"/>
    <property type="match status" value="1"/>
</dbReference>
<reference evidence="9" key="1">
    <citation type="submission" date="2021-11" db="EMBL/GenBank/DDBJ databases">
        <title>Cultivation dependent microbiological survey of springs from the worlds oldest radium mine currently devoted to the extraction of radon-saturated water.</title>
        <authorList>
            <person name="Kapinusova G."/>
            <person name="Smrhova T."/>
            <person name="Strejcek M."/>
            <person name="Suman J."/>
            <person name="Jani K."/>
            <person name="Pajer P."/>
            <person name="Uhlik O."/>
        </authorList>
    </citation>
    <scope>NUCLEOTIDE SEQUENCE [LARGE SCALE GENOMIC DNA]</scope>
    <source>
        <strain evidence="9">J379</strain>
    </source>
</reference>
<dbReference type="EC" id="3.1.-.-" evidence="6"/>
<feature type="binding site" evidence="6">
    <location>
        <position position="7"/>
    </location>
    <ligand>
        <name>Mg(2+)</name>
        <dbReference type="ChEBI" id="CHEBI:18420"/>
    </ligand>
</feature>
<keyword evidence="5 6" id="KW-0460">Magnesium</keyword>
<evidence type="ECO:0000256" key="4">
    <source>
        <dbReference type="ARBA" id="ARBA00022801"/>
    </source>
</evidence>
<dbReference type="Proteomes" id="UP001058860">
    <property type="component" value="Chromosome"/>
</dbReference>
<keyword evidence="2 6" id="KW-0540">Nuclease</keyword>
<dbReference type="Gene3D" id="3.40.50.1010">
    <property type="entry name" value="5'-nuclease"/>
    <property type="match status" value="1"/>
</dbReference>
<proteinExistence type="inferred from homology"/>
<keyword evidence="1 6" id="KW-1277">Toxin-antitoxin system</keyword>
<dbReference type="Pfam" id="PF01850">
    <property type="entry name" value="PIN"/>
    <property type="match status" value="1"/>
</dbReference>
<gene>
    <name evidence="6" type="primary">vapC</name>
    <name evidence="8" type="ORF">LRS13_25020</name>
</gene>
<evidence type="ECO:0000313" key="9">
    <source>
        <dbReference type="Proteomes" id="UP001058860"/>
    </source>
</evidence>
<keyword evidence="9" id="KW-1185">Reference proteome</keyword>
<name>A0ABY5PHM1_9ACTN</name>
<accession>A0ABY5PHM1</accession>
<evidence type="ECO:0000256" key="6">
    <source>
        <dbReference type="HAMAP-Rule" id="MF_00265"/>
    </source>
</evidence>
<protein>
    <recommendedName>
        <fullName evidence="6">Ribonuclease VapC</fullName>
        <shortName evidence="6">RNase VapC</shortName>
        <ecNumber evidence="6">3.1.-.-</ecNumber>
    </recommendedName>
    <alternativeName>
        <fullName evidence="6">Toxin VapC</fullName>
    </alternativeName>
</protein>
<dbReference type="InterPro" id="IPR051619">
    <property type="entry name" value="TypeII_TA_RNase_PINc/VapC"/>
</dbReference>
<dbReference type="HAMAP" id="MF_00265">
    <property type="entry name" value="VapC_Nob1"/>
    <property type="match status" value="1"/>
</dbReference>
<comment type="function">
    <text evidence="6">Toxic component of a toxin-antitoxin (TA) system. An RNase.</text>
</comment>
<evidence type="ECO:0000259" key="7">
    <source>
        <dbReference type="Pfam" id="PF01850"/>
    </source>
</evidence>
<dbReference type="RefSeq" id="WP_353864376.1">
    <property type="nucleotide sequence ID" value="NZ_CP088295.1"/>
</dbReference>
<dbReference type="InterPro" id="IPR022907">
    <property type="entry name" value="VapC_family"/>
</dbReference>
<dbReference type="EMBL" id="CP088295">
    <property type="protein sequence ID" value="UUY03877.1"/>
    <property type="molecule type" value="Genomic_DNA"/>
</dbReference>
<dbReference type="InterPro" id="IPR029060">
    <property type="entry name" value="PIN-like_dom_sf"/>
</dbReference>
<keyword evidence="3 6" id="KW-0479">Metal-binding</keyword>
<sequence length="134" mass="14324">MTRVVADASAIVDLLSGAPTAAAIRAALADVPEVDVPEHFHVEAISAIRGLRLRSALSDERADRALDLLMSLRTLRHPVAPLTREIWGMRDQLSAYDAAYVAVARMLDRQILTADRGLAAAAEADGRLLDVTAG</sequence>
<comment type="cofactor">
    <cofactor evidence="6">
        <name>Mg(2+)</name>
        <dbReference type="ChEBI" id="CHEBI:18420"/>
    </cofactor>
</comment>
<evidence type="ECO:0000256" key="1">
    <source>
        <dbReference type="ARBA" id="ARBA00022649"/>
    </source>
</evidence>
<feature type="binding site" evidence="6">
    <location>
        <position position="97"/>
    </location>
    <ligand>
        <name>Mg(2+)</name>
        <dbReference type="ChEBI" id="CHEBI:18420"/>
    </ligand>
</feature>
<dbReference type="InterPro" id="IPR002716">
    <property type="entry name" value="PIN_dom"/>
</dbReference>
<evidence type="ECO:0000256" key="5">
    <source>
        <dbReference type="ARBA" id="ARBA00022842"/>
    </source>
</evidence>